<keyword evidence="6 12" id="KW-1003">Cell membrane</keyword>
<evidence type="ECO:0000256" key="5">
    <source>
        <dbReference type="ARBA" id="ARBA00022448"/>
    </source>
</evidence>
<comment type="function">
    <text evidence="1 12">Required for the export of heme to the periplasm for the biogenesis of c-type cytochromes.</text>
</comment>
<evidence type="ECO:0000256" key="7">
    <source>
        <dbReference type="ARBA" id="ARBA00022519"/>
    </source>
</evidence>
<dbReference type="EMBL" id="FOQH01000004">
    <property type="protein sequence ID" value="SFI10815.1"/>
    <property type="molecule type" value="Genomic_DNA"/>
</dbReference>
<evidence type="ECO:0000256" key="11">
    <source>
        <dbReference type="ARBA" id="ARBA00023136"/>
    </source>
</evidence>
<accession>A0A1I3FHY4</accession>
<evidence type="ECO:0000256" key="2">
    <source>
        <dbReference type="ARBA" id="ARBA00004377"/>
    </source>
</evidence>
<keyword evidence="5 12" id="KW-0813">Transport</keyword>
<organism evidence="14 15">
    <name type="scientific">Albimonas pacifica</name>
    <dbReference type="NCBI Taxonomy" id="1114924"/>
    <lineage>
        <taxon>Bacteria</taxon>
        <taxon>Pseudomonadati</taxon>
        <taxon>Pseudomonadota</taxon>
        <taxon>Alphaproteobacteria</taxon>
        <taxon>Rhodobacterales</taxon>
        <taxon>Paracoccaceae</taxon>
        <taxon>Albimonas</taxon>
    </lineage>
</organism>
<keyword evidence="10 12" id="KW-1133">Transmembrane helix</keyword>
<evidence type="ECO:0000313" key="14">
    <source>
        <dbReference type="EMBL" id="SFI10815.1"/>
    </source>
</evidence>
<comment type="similarity">
    <text evidence="3 12">Belongs to the CcmD/CycX/HelD family.</text>
</comment>
<evidence type="ECO:0000256" key="6">
    <source>
        <dbReference type="ARBA" id="ARBA00022475"/>
    </source>
</evidence>
<evidence type="ECO:0000256" key="13">
    <source>
        <dbReference type="SAM" id="MobiDB-lite"/>
    </source>
</evidence>
<reference evidence="14 15" key="1">
    <citation type="submission" date="2016-10" db="EMBL/GenBank/DDBJ databases">
        <authorList>
            <person name="de Groot N.N."/>
        </authorList>
    </citation>
    <scope>NUCLEOTIDE SEQUENCE [LARGE SCALE GENOMIC DNA]</scope>
    <source>
        <strain evidence="14 15">CGMCC 1.11030</strain>
    </source>
</reference>
<dbReference type="InterPro" id="IPR007078">
    <property type="entry name" value="Haem_export_protD_CcmD"/>
</dbReference>
<dbReference type="RefSeq" id="WP_245779112.1">
    <property type="nucleotide sequence ID" value="NZ_FOQH01000004.1"/>
</dbReference>
<dbReference type="Proteomes" id="UP000199377">
    <property type="component" value="Unassembled WGS sequence"/>
</dbReference>
<evidence type="ECO:0000256" key="12">
    <source>
        <dbReference type="RuleBase" id="RU363101"/>
    </source>
</evidence>
<sequence length="58" mass="6444">MPDLGSYAPYILGSYLGTLAIVALLVGASIRASRRAKRELERLEARHSRPSHRRRSAP</sequence>
<evidence type="ECO:0000256" key="1">
    <source>
        <dbReference type="ARBA" id="ARBA00002442"/>
    </source>
</evidence>
<dbReference type="GO" id="GO:0017004">
    <property type="term" value="P:cytochrome complex assembly"/>
    <property type="evidence" value="ECO:0007669"/>
    <property type="project" value="UniProtKB-KW"/>
</dbReference>
<keyword evidence="9 12" id="KW-0201">Cytochrome c-type biogenesis</keyword>
<name>A0A1I3FHY4_9RHOB</name>
<keyword evidence="11 12" id="KW-0472">Membrane</keyword>
<protein>
    <recommendedName>
        <fullName evidence="4 12">Heme exporter protein D</fullName>
    </recommendedName>
</protein>
<feature type="region of interest" description="Disordered" evidence="13">
    <location>
        <begin position="39"/>
        <end position="58"/>
    </location>
</feature>
<gene>
    <name evidence="14" type="ORF">SAMN05216258_104296</name>
</gene>
<dbReference type="AlphaFoldDB" id="A0A1I3FHY4"/>
<comment type="subcellular location">
    <subcellularLocation>
        <location evidence="2 12">Cell inner membrane</location>
        <topology evidence="2 12">Single-pass membrane protein</topology>
    </subcellularLocation>
</comment>
<feature type="transmembrane region" description="Helical" evidence="12">
    <location>
        <begin position="12"/>
        <end position="32"/>
    </location>
</feature>
<evidence type="ECO:0000256" key="9">
    <source>
        <dbReference type="ARBA" id="ARBA00022748"/>
    </source>
</evidence>
<evidence type="ECO:0000256" key="4">
    <source>
        <dbReference type="ARBA" id="ARBA00016461"/>
    </source>
</evidence>
<evidence type="ECO:0000256" key="10">
    <source>
        <dbReference type="ARBA" id="ARBA00022989"/>
    </source>
</evidence>
<keyword evidence="7 12" id="KW-0997">Cell inner membrane</keyword>
<dbReference type="GO" id="GO:0015886">
    <property type="term" value="P:heme transport"/>
    <property type="evidence" value="ECO:0007669"/>
    <property type="project" value="InterPro"/>
</dbReference>
<feature type="compositionally biased region" description="Basic residues" evidence="13">
    <location>
        <begin position="48"/>
        <end position="58"/>
    </location>
</feature>
<keyword evidence="8 12" id="KW-0812">Transmembrane</keyword>
<dbReference type="Pfam" id="PF04995">
    <property type="entry name" value="CcmD"/>
    <property type="match status" value="1"/>
</dbReference>
<dbReference type="NCBIfam" id="TIGR03141">
    <property type="entry name" value="cytochro_ccmD"/>
    <property type="match status" value="1"/>
</dbReference>
<dbReference type="GO" id="GO:0005886">
    <property type="term" value="C:plasma membrane"/>
    <property type="evidence" value="ECO:0007669"/>
    <property type="project" value="UniProtKB-SubCell"/>
</dbReference>
<evidence type="ECO:0000313" key="15">
    <source>
        <dbReference type="Proteomes" id="UP000199377"/>
    </source>
</evidence>
<evidence type="ECO:0000256" key="8">
    <source>
        <dbReference type="ARBA" id="ARBA00022692"/>
    </source>
</evidence>
<dbReference type="STRING" id="1114924.SAMN05216258_104296"/>
<evidence type="ECO:0000256" key="3">
    <source>
        <dbReference type="ARBA" id="ARBA00008741"/>
    </source>
</evidence>
<keyword evidence="15" id="KW-1185">Reference proteome</keyword>
<proteinExistence type="inferred from homology"/>